<gene>
    <name evidence="2" type="ORF">HNAJ_LOCUS1850</name>
</gene>
<keyword evidence="1" id="KW-0472">Membrane</keyword>
<dbReference type="SUPFAM" id="SSF103473">
    <property type="entry name" value="MFS general substrate transporter"/>
    <property type="match status" value="1"/>
</dbReference>
<dbReference type="GO" id="GO:0022857">
    <property type="term" value="F:transmembrane transporter activity"/>
    <property type="evidence" value="ECO:0007669"/>
    <property type="project" value="InterPro"/>
</dbReference>
<dbReference type="OrthoDB" id="6509908at2759"/>
<evidence type="ECO:0000313" key="3">
    <source>
        <dbReference type="Proteomes" id="UP000278807"/>
    </source>
</evidence>
<dbReference type="WBParaSite" id="HNAJ_0000185101-mRNA-1">
    <property type="protein sequence ID" value="HNAJ_0000185101-mRNA-1"/>
    <property type="gene ID" value="HNAJ_0000185101"/>
</dbReference>
<name>A0A0R3T472_RODNA</name>
<feature type="transmembrane region" description="Helical" evidence="1">
    <location>
        <begin position="271"/>
        <end position="291"/>
    </location>
</feature>
<keyword evidence="1" id="KW-0812">Transmembrane</keyword>
<evidence type="ECO:0000256" key="1">
    <source>
        <dbReference type="SAM" id="Phobius"/>
    </source>
</evidence>
<feature type="transmembrane region" description="Helical" evidence="1">
    <location>
        <begin position="243"/>
        <end position="265"/>
    </location>
</feature>
<sequence>MHAIPTTVYSPVFSSRMGFLLSFCFQTSLLFTPNTCFTSKMIYPGRILAGEAPGSDQHLICYHTTPVTDDCGEDTFSMRAEYGERLATALLIIYVIGKVFADNGDVGISIIAPPYGSQLGFSAHTTNLAIAIAGAVDLFSRLFFGWLTDRPFCKGRRGNFLACTWLVEATAALAFGEIAGVGWELKPISMNQKRRLAGPPTNFQMAAYFTCFALQGVCSGTAMTQMIIVLSDWVGPERMAKSLAIMMVNLGLLYVPAQAILGYLSDILGSYVWSMRLCSLWLLIGGLVFLLEAPIRRFVRTRHTIHLNRRKFAARSSPTDESSFQRIRSPWCQHTEDSVVIEEGPVTPPSHPLMAEAGLSDSTIPFIGSQSGDDISPSRV</sequence>
<feature type="transmembrane region" description="Helical" evidence="1">
    <location>
        <begin position="128"/>
        <end position="148"/>
    </location>
</feature>
<evidence type="ECO:0000313" key="4">
    <source>
        <dbReference type="WBParaSite" id="HNAJ_0000185101-mRNA-1"/>
    </source>
</evidence>
<keyword evidence="1" id="KW-1133">Transmembrane helix</keyword>
<dbReference type="Gene3D" id="1.20.1250.20">
    <property type="entry name" value="MFS general substrate transporter like domains"/>
    <property type="match status" value="1"/>
</dbReference>
<dbReference type="Proteomes" id="UP000278807">
    <property type="component" value="Unassembled WGS sequence"/>
</dbReference>
<dbReference type="InterPro" id="IPR050327">
    <property type="entry name" value="Proton-linked_MCT"/>
</dbReference>
<dbReference type="AlphaFoldDB" id="A0A0R3T472"/>
<accession>A0A0R3T472</accession>
<keyword evidence="3" id="KW-1185">Reference proteome</keyword>
<organism evidence="4">
    <name type="scientific">Rodentolepis nana</name>
    <name type="common">Dwarf tapeworm</name>
    <name type="synonym">Hymenolepis nana</name>
    <dbReference type="NCBI Taxonomy" id="102285"/>
    <lineage>
        <taxon>Eukaryota</taxon>
        <taxon>Metazoa</taxon>
        <taxon>Spiralia</taxon>
        <taxon>Lophotrochozoa</taxon>
        <taxon>Platyhelminthes</taxon>
        <taxon>Cestoda</taxon>
        <taxon>Eucestoda</taxon>
        <taxon>Cyclophyllidea</taxon>
        <taxon>Hymenolepididae</taxon>
        <taxon>Rodentolepis</taxon>
    </lineage>
</organism>
<reference evidence="2 3" key="2">
    <citation type="submission" date="2018-11" db="EMBL/GenBank/DDBJ databases">
        <authorList>
            <consortium name="Pathogen Informatics"/>
        </authorList>
    </citation>
    <scope>NUCLEOTIDE SEQUENCE [LARGE SCALE GENOMIC DNA]</scope>
</reference>
<dbReference type="InterPro" id="IPR036259">
    <property type="entry name" value="MFS_trans_sf"/>
</dbReference>
<dbReference type="PANTHER" id="PTHR11360">
    <property type="entry name" value="MONOCARBOXYLATE TRANSPORTER"/>
    <property type="match status" value="1"/>
</dbReference>
<protein>
    <submittedName>
        <fullName evidence="4">MFS domain-containing protein</fullName>
    </submittedName>
</protein>
<dbReference type="EMBL" id="UZAE01000795">
    <property type="protein sequence ID" value="VDN97709.1"/>
    <property type="molecule type" value="Genomic_DNA"/>
</dbReference>
<feature type="transmembrane region" description="Helical" evidence="1">
    <location>
        <begin position="160"/>
        <end position="185"/>
    </location>
</feature>
<dbReference type="Pfam" id="PF07690">
    <property type="entry name" value="MFS_1"/>
    <property type="match status" value="1"/>
</dbReference>
<proteinExistence type="predicted"/>
<dbReference type="InterPro" id="IPR011701">
    <property type="entry name" value="MFS"/>
</dbReference>
<reference evidence="4" key="1">
    <citation type="submission" date="2017-02" db="UniProtKB">
        <authorList>
            <consortium name="WormBaseParasite"/>
        </authorList>
    </citation>
    <scope>IDENTIFICATION</scope>
</reference>
<feature type="transmembrane region" description="Helical" evidence="1">
    <location>
        <begin position="205"/>
        <end position="231"/>
    </location>
</feature>
<evidence type="ECO:0000313" key="2">
    <source>
        <dbReference type="EMBL" id="VDN97709.1"/>
    </source>
</evidence>